<evidence type="ECO:0000313" key="3">
    <source>
        <dbReference type="EMBL" id="MFM0721145.1"/>
    </source>
</evidence>
<dbReference type="RefSeq" id="WP_408157131.1">
    <property type="nucleotide sequence ID" value="NZ_JAQQCL010000039.1"/>
</dbReference>
<evidence type="ECO:0000256" key="2">
    <source>
        <dbReference type="ARBA" id="ARBA00023002"/>
    </source>
</evidence>
<gene>
    <name evidence="3" type="ORF">PQQ73_33085</name>
</gene>
<proteinExistence type="predicted"/>
<dbReference type="PANTHER" id="PTHR43656">
    <property type="entry name" value="BINDING OXIDOREDUCTASE, PUTATIVE (AFU_ORTHOLOGUE AFUA_2G08260)-RELATED"/>
    <property type="match status" value="1"/>
</dbReference>
<reference evidence="3 4" key="1">
    <citation type="journal article" date="2024" name="Chem. Sci.">
        <title>Discovery of megapolipeptins by genome mining of a Burkholderiales bacteria collection.</title>
        <authorList>
            <person name="Paulo B.S."/>
            <person name="Recchia M.J.J."/>
            <person name="Lee S."/>
            <person name="Fergusson C.H."/>
            <person name="Romanowski S.B."/>
            <person name="Hernandez A."/>
            <person name="Krull N."/>
            <person name="Liu D.Y."/>
            <person name="Cavanagh H."/>
            <person name="Bos A."/>
            <person name="Gray C.A."/>
            <person name="Murphy B.T."/>
            <person name="Linington R.G."/>
            <person name="Eustaquio A.S."/>
        </authorList>
    </citation>
    <scope>NUCLEOTIDE SEQUENCE [LARGE SCALE GENOMIC DNA]</scope>
    <source>
        <strain evidence="3 4">RL17-350-BIC-E</strain>
    </source>
</reference>
<evidence type="ECO:0000313" key="4">
    <source>
        <dbReference type="Proteomes" id="UP001629392"/>
    </source>
</evidence>
<keyword evidence="1" id="KW-0285">Flavoprotein</keyword>
<name>A0ABW9EPY7_9BURK</name>
<evidence type="ECO:0000256" key="1">
    <source>
        <dbReference type="ARBA" id="ARBA00022630"/>
    </source>
</evidence>
<accession>A0ABW9EPY7</accession>
<organism evidence="3 4">
    <name type="scientific">Paraburkholderia strydomiana</name>
    <dbReference type="NCBI Taxonomy" id="1245417"/>
    <lineage>
        <taxon>Bacteria</taxon>
        <taxon>Pseudomonadati</taxon>
        <taxon>Pseudomonadota</taxon>
        <taxon>Betaproteobacteria</taxon>
        <taxon>Burkholderiales</taxon>
        <taxon>Burkholderiaceae</taxon>
        <taxon>Paraburkholderia</taxon>
    </lineage>
</organism>
<evidence type="ECO:0008006" key="5">
    <source>
        <dbReference type="Google" id="ProtNLM"/>
    </source>
</evidence>
<dbReference type="Proteomes" id="UP001629392">
    <property type="component" value="Unassembled WGS sequence"/>
</dbReference>
<dbReference type="InterPro" id="IPR013785">
    <property type="entry name" value="Aldolase_TIM"/>
</dbReference>
<sequence>MHWFVGFGPDDAIKVVRWLNEYAVDLAEISGGSYESPAMQGSPESASTREREAYFIDFARDIVAAARMPVMVTGGIRRRAVTEAALTAEDGRPGVAIVGIGRALAYDPDLPAKWLHGELAVELPSVSFKKKALNNVASMALAKLQLRRMGDGLSPKSTASPLFTLVAEQIRTKMRSKEYRRWLAQRER</sequence>
<dbReference type="EMBL" id="JAQQCL010000039">
    <property type="protein sequence ID" value="MFM0721145.1"/>
    <property type="molecule type" value="Genomic_DNA"/>
</dbReference>
<dbReference type="InterPro" id="IPR051799">
    <property type="entry name" value="NADH_flavin_oxidoreductase"/>
</dbReference>
<dbReference type="SUPFAM" id="SSF51395">
    <property type="entry name" value="FMN-linked oxidoreductases"/>
    <property type="match status" value="1"/>
</dbReference>
<dbReference type="PANTHER" id="PTHR43656:SF2">
    <property type="entry name" value="BINDING OXIDOREDUCTASE, PUTATIVE (AFU_ORTHOLOGUE AFUA_2G08260)-RELATED"/>
    <property type="match status" value="1"/>
</dbReference>
<keyword evidence="4" id="KW-1185">Reference proteome</keyword>
<protein>
    <recommendedName>
        <fullName evidence="5">NADH:flavin oxidoreductase/NADH oxidase N-terminal domain-containing protein</fullName>
    </recommendedName>
</protein>
<dbReference type="Gene3D" id="3.20.20.70">
    <property type="entry name" value="Aldolase class I"/>
    <property type="match status" value="1"/>
</dbReference>
<keyword evidence="2" id="KW-0560">Oxidoreductase</keyword>
<comment type="caution">
    <text evidence="3">The sequence shown here is derived from an EMBL/GenBank/DDBJ whole genome shotgun (WGS) entry which is preliminary data.</text>
</comment>